<accession>A0A2T0U4N2</accession>
<dbReference type="InterPro" id="IPR014710">
    <property type="entry name" value="RmlC-like_jellyroll"/>
</dbReference>
<sequence length="197" mass="23478">MLDEKTINYYKDFFELDLIELFGLLSLTREKTVKEGEAYIQEGSQTRKLAYIQKGLIRTVYLKENGDEITMLLRWEDQFFSSYDSIFFNRPSRFTYQALEDSVILEANYDEFMDYLNTHPRFAKAKDFFLISMLAEAMERVESFVLMTPEERYLSLIREKGDIVQRCHDKHLATWLGITPVSLSRIRKRIAETKKRY</sequence>
<evidence type="ECO:0000259" key="1">
    <source>
        <dbReference type="PROSITE" id="PS50042"/>
    </source>
</evidence>
<evidence type="ECO:0000313" key="3">
    <source>
        <dbReference type="Proteomes" id="UP000238034"/>
    </source>
</evidence>
<keyword evidence="3" id="KW-1185">Reference proteome</keyword>
<dbReference type="AlphaFoldDB" id="A0A2T0U4N2"/>
<name>A0A2T0U4N2_9SPHI</name>
<proteinExistence type="predicted"/>
<dbReference type="RefSeq" id="WP_181276750.1">
    <property type="nucleotide sequence ID" value="NZ_PVTH01000005.1"/>
</dbReference>
<protein>
    <submittedName>
        <fullName evidence="2">CRP-like cAMP-binding protein</fullName>
    </submittedName>
</protein>
<dbReference type="Proteomes" id="UP000238034">
    <property type="component" value="Unassembled WGS sequence"/>
</dbReference>
<evidence type="ECO:0000313" key="2">
    <source>
        <dbReference type="EMBL" id="PRY52844.1"/>
    </source>
</evidence>
<dbReference type="Gene3D" id="2.60.120.10">
    <property type="entry name" value="Jelly Rolls"/>
    <property type="match status" value="1"/>
</dbReference>
<reference evidence="2 3" key="1">
    <citation type="submission" date="2018-03" db="EMBL/GenBank/DDBJ databases">
        <title>Genomic Encyclopedia of Type Strains, Phase III (KMG-III): the genomes of soil and plant-associated and newly described type strains.</title>
        <authorList>
            <person name="Whitman W."/>
        </authorList>
    </citation>
    <scope>NUCLEOTIDE SEQUENCE [LARGE SCALE GENOMIC DNA]</scope>
    <source>
        <strain evidence="2 3">CGMCC 1.9313</strain>
    </source>
</reference>
<dbReference type="Pfam" id="PF00027">
    <property type="entry name" value="cNMP_binding"/>
    <property type="match status" value="1"/>
</dbReference>
<dbReference type="InterPro" id="IPR018490">
    <property type="entry name" value="cNMP-bd_dom_sf"/>
</dbReference>
<organism evidence="2 3">
    <name type="scientific">Arcticibacter pallidicorallinus</name>
    <dbReference type="NCBI Taxonomy" id="1259464"/>
    <lineage>
        <taxon>Bacteria</taxon>
        <taxon>Pseudomonadati</taxon>
        <taxon>Bacteroidota</taxon>
        <taxon>Sphingobacteriia</taxon>
        <taxon>Sphingobacteriales</taxon>
        <taxon>Sphingobacteriaceae</taxon>
        <taxon>Arcticibacter</taxon>
    </lineage>
</organism>
<gene>
    <name evidence="2" type="ORF">B0I27_105314</name>
</gene>
<dbReference type="EMBL" id="PVTH01000005">
    <property type="protein sequence ID" value="PRY52844.1"/>
    <property type="molecule type" value="Genomic_DNA"/>
</dbReference>
<dbReference type="PROSITE" id="PS50042">
    <property type="entry name" value="CNMP_BINDING_3"/>
    <property type="match status" value="1"/>
</dbReference>
<dbReference type="CDD" id="cd00038">
    <property type="entry name" value="CAP_ED"/>
    <property type="match status" value="1"/>
</dbReference>
<feature type="domain" description="Cyclic nucleotide-binding" evidence="1">
    <location>
        <begin position="12"/>
        <end position="116"/>
    </location>
</feature>
<dbReference type="SUPFAM" id="SSF51206">
    <property type="entry name" value="cAMP-binding domain-like"/>
    <property type="match status" value="1"/>
</dbReference>
<comment type="caution">
    <text evidence="2">The sequence shown here is derived from an EMBL/GenBank/DDBJ whole genome shotgun (WGS) entry which is preliminary data.</text>
</comment>
<dbReference type="InterPro" id="IPR000595">
    <property type="entry name" value="cNMP-bd_dom"/>
</dbReference>